<dbReference type="Proteomes" id="UP001212997">
    <property type="component" value="Unassembled WGS sequence"/>
</dbReference>
<dbReference type="PANTHER" id="PTHR35043">
    <property type="entry name" value="TRANSCRIPTION FACTOR DOMAIN-CONTAINING PROTEIN"/>
    <property type="match status" value="1"/>
</dbReference>
<comment type="caution">
    <text evidence="1">The sequence shown here is derived from an EMBL/GenBank/DDBJ whole genome shotgun (WGS) entry which is preliminary data.</text>
</comment>
<protein>
    <submittedName>
        <fullName evidence="1">Uncharacterized protein</fullName>
    </submittedName>
</protein>
<dbReference type="AlphaFoldDB" id="A0AAD5Y7Q2"/>
<organism evidence="1 2">
    <name type="scientific">Meripilus lineatus</name>
    <dbReference type="NCBI Taxonomy" id="2056292"/>
    <lineage>
        <taxon>Eukaryota</taxon>
        <taxon>Fungi</taxon>
        <taxon>Dikarya</taxon>
        <taxon>Basidiomycota</taxon>
        <taxon>Agaricomycotina</taxon>
        <taxon>Agaricomycetes</taxon>
        <taxon>Polyporales</taxon>
        <taxon>Meripilaceae</taxon>
        <taxon>Meripilus</taxon>
    </lineage>
</organism>
<evidence type="ECO:0000313" key="1">
    <source>
        <dbReference type="EMBL" id="KAJ3474705.1"/>
    </source>
</evidence>
<evidence type="ECO:0000313" key="2">
    <source>
        <dbReference type="Proteomes" id="UP001212997"/>
    </source>
</evidence>
<accession>A0AAD5Y7Q2</accession>
<name>A0AAD5Y7Q2_9APHY</name>
<keyword evidence="2" id="KW-1185">Reference proteome</keyword>
<sequence>MADPEEGWTLTHGFFSLMGGFNVRCNDTTIRTVFYHPYAIEDDAAFARDFTSFEALEGRLAARHLKSSNRNSPAQGLGYHILQALESIQSRYDTFKVTLQRVERESGISINKCIEQVKLFKRAMNKGELCHSNVQSFQLRTISTFLEAFERYTIAVTLGNSGNTVDPTTIEYQDGTKQSIFDHIPNPSIENLRHHRVPVVNEQDIQDKSKSDMLTKTIALFQVAWFILQLYARYHENLAITELEILTLAFCIINFATYALWWKKPFAVDSGYAIRWRDDKWEVIVPPFVKTDQVPWYRWFLNWIRRDTKGIKQVLALHLS</sequence>
<dbReference type="PANTHER" id="PTHR35043:SF7">
    <property type="entry name" value="TRANSCRIPTION FACTOR DOMAIN-CONTAINING PROTEIN"/>
    <property type="match status" value="1"/>
</dbReference>
<reference evidence="1" key="1">
    <citation type="submission" date="2022-07" db="EMBL/GenBank/DDBJ databases">
        <title>Genome Sequence of Physisporinus lineatus.</title>
        <authorList>
            <person name="Buettner E."/>
        </authorList>
    </citation>
    <scope>NUCLEOTIDE SEQUENCE</scope>
    <source>
        <strain evidence="1">VT162</strain>
    </source>
</reference>
<proteinExistence type="predicted"/>
<dbReference type="EMBL" id="JANAWD010001000">
    <property type="protein sequence ID" value="KAJ3474705.1"/>
    <property type="molecule type" value="Genomic_DNA"/>
</dbReference>
<gene>
    <name evidence="1" type="ORF">NLI96_g12306</name>
</gene>